<proteinExistence type="predicted"/>
<feature type="region of interest" description="Disordered" evidence="1">
    <location>
        <begin position="95"/>
        <end position="119"/>
    </location>
</feature>
<dbReference type="Proteomes" id="UP001058974">
    <property type="component" value="Chromosome 1"/>
</dbReference>
<name>A0A9D5BPY6_PEA</name>
<evidence type="ECO:0000313" key="3">
    <source>
        <dbReference type="Proteomes" id="UP001058974"/>
    </source>
</evidence>
<reference evidence="2 3" key="1">
    <citation type="journal article" date="2022" name="Nat. Genet.">
        <title>Improved pea reference genome and pan-genome highlight genomic features and evolutionary characteristics.</title>
        <authorList>
            <person name="Yang T."/>
            <person name="Liu R."/>
            <person name="Luo Y."/>
            <person name="Hu S."/>
            <person name="Wang D."/>
            <person name="Wang C."/>
            <person name="Pandey M.K."/>
            <person name="Ge S."/>
            <person name="Xu Q."/>
            <person name="Li N."/>
            <person name="Li G."/>
            <person name="Huang Y."/>
            <person name="Saxena R.K."/>
            <person name="Ji Y."/>
            <person name="Li M."/>
            <person name="Yan X."/>
            <person name="He Y."/>
            <person name="Liu Y."/>
            <person name="Wang X."/>
            <person name="Xiang C."/>
            <person name="Varshney R.K."/>
            <person name="Ding H."/>
            <person name="Gao S."/>
            <person name="Zong X."/>
        </authorList>
    </citation>
    <scope>NUCLEOTIDE SEQUENCE [LARGE SCALE GENOMIC DNA]</scope>
    <source>
        <strain evidence="2 3">cv. Zhongwan 6</strain>
    </source>
</reference>
<organism evidence="2 3">
    <name type="scientific">Pisum sativum</name>
    <name type="common">Garden pea</name>
    <name type="synonym">Lathyrus oleraceus</name>
    <dbReference type="NCBI Taxonomy" id="3888"/>
    <lineage>
        <taxon>Eukaryota</taxon>
        <taxon>Viridiplantae</taxon>
        <taxon>Streptophyta</taxon>
        <taxon>Embryophyta</taxon>
        <taxon>Tracheophyta</taxon>
        <taxon>Spermatophyta</taxon>
        <taxon>Magnoliopsida</taxon>
        <taxon>eudicotyledons</taxon>
        <taxon>Gunneridae</taxon>
        <taxon>Pentapetalae</taxon>
        <taxon>rosids</taxon>
        <taxon>fabids</taxon>
        <taxon>Fabales</taxon>
        <taxon>Fabaceae</taxon>
        <taxon>Papilionoideae</taxon>
        <taxon>50 kb inversion clade</taxon>
        <taxon>NPAAA clade</taxon>
        <taxon>Hologalegina</taxon>
        <taxon>IRL clade</taxon>
        <taxon>Fabeae</taxon>
        <taxon>Lathyrus</taxon>
    </lineage>
</organism>
<gene>
    <name evidence="2" type="ORF">KIW84_015223</name>
</gene>
<dbReference type="AlphaFoldDB" id="A0A9D5BPY6"/>
<evidence type="ECO:0000313" key="2">
    <source>
        <dbReference type="EMBL" id="KAI5447683.1"/>
    </source>
</evidence>
<evidence type="ECO:0000256" key="1">
    <source>
        <dbReference type="SAM" id="MobiDB-lite"/>
    </source>
</evidence>
<sequence>MKARVRQLRVELKSTTKGNKSITEFVLRIKAIANSLLVVGDSIFEGNHFTRGRSHGKSRSTTGATGNFLTCQLCGKYGYFVVDCWHRYEESFMPNNTTNSQSNGVSSSGIKQDQAQESS</sequence>
<comment type="caution">
    <text evidence="2">The sequence shown here is derived from an EMBL/GenBank/DDBJ whole genome shotgun (WGS) entry which is preliminary data.</text>
</comment>
<accession>A0A9D5BPY6</accession>
<protein>
    <submittedName>
        <fullName evidence="2">Uncharacterized protein</fullName>
    </submittedName>
</protein>
<dbReference type="EMBL" id="JAMSHJ010000001">
    <property type="protein sequence ID" value="KAI5447683.1"/>
    <property type="molecule type" value="Genomic_DNA"/>
</dbReference>
<dbReference type="Gramene" id="Psat01G0522300-T1">
    <property type="protein sequence ID" value="KAI5447683.1"/>
    <property type="gene ID" value="KIW84_015223"/>
</dbReference>
<keyword evidence="3" id="KW-1185">Reference proteome</keyword>